<keyword evidence="3" id="KW-0067">ATP-binding</keyword>
<dbReference type="PROSITE" id="PS51194">
    <property type="entry name" value="HELICASE_CTER"/>
    <property type="match status" value="1"/>
</dbReference>
<keyword evidence="2" id="KW-0547">Nucleotide-binding</keyword>
<evidence type="ECO:0000256" key="9">
    <source>
        <dbReference type="ARBA" id="ARBA00044542"/>
    </source>
</evidence>
<dbReference type="InterPro" id="IPR011545">
    <property type="entry name" value="DEAD/DEAH_box_helicase_dom"/>
</dbReference>
<evidence type="ECO:0000256" key="2">
    <source>
        <dbReference type="ARBA" id="ARBA00022741"/>
    </source>
</evidence>
<keyword evidence="13" id="KW-1185">Reference proteome</keyword>
<organism evidence="12 13">
    <name type="scientific">Porites evermanni</name>
    <dbReference type="NCBI Taxonomy" id="104178"/>
    <lineage>
        <taxon>Eukaryota</taxon>
        <taxon>Metazoa</taxon>
        <taxon>Cnidaria</taxon>
        <taxon>Anthozoa</taxon>
        <taxon>Hexacorallia</taxon>
        <taxon>Scleractinia</taxon>
        <taxon>Fungiina</taxon>
        <taxon>Poritidae</taxon>
        <taxon>Porites</taxon>
    </lineage>
</organism>
<protein>
    <recommendedName>
        <fullName evidence="8">DNA 3'-5' helicase</fullName>
        <ecNumber evidence="8">5.6.2.4</ecNumber>
    </recommendedName>
    <alternativeName>
        <fullName evidence="9">DNA 3'-5' helicase BLM</fullName>
    </alternativeName>
</protein>
<gene>
    <name evidence="12" type="ORF">PEVE_00009209</name>
</gene>
<evidence type="ECO:0000256" key="6">
    <source>
        <dbReference type="ARBA" id="ARBA00023242"/>
    </source>
</evidence>
<keyword evidence="4" id="KW-0238">DNA-binding</keyword>
<proteinExistence type="inferred from homology"/>
<keyword evidence="6" id="KW-0539">Nucleus</keyword>
<reference evidence="12 13" key="1">
    <citation type="submission" date="2022-05" db="EMBL/GenBank/DDBJ databases">
        <authorList>
            <consortium name="Genoscope - CEA"/>
            <person name="William W."/>
        </authorList>
    </citation>
    <scope>NUCLEOTIDE SEQUENCE [LARGE SCALE GENOMIC DNA]</scope>
</reference>
<dbReference type="EC" id="5.6.2.4" evidence="8"/>
<comment type="caution">
    <text evidence="12">The sequence shown here is derived from an EMBL/GenBank/DDBJ whole genome shotgun (WGS) entry which is preliminary data.</text>
</comment>
<dbReference type="EMBL" id="CALNXI010001630">
    <property type="protein sequence ID" value="CAH3173678.1"/>
    <property type="molecule type" value="Genomic_DNA"/>
</dbReference>
<evidence type="ECO:0000256" key="4">
    <source>
        <dbReference type="ARBA" id="ARBA00023125"/>
    </source>
</evidence>
<dbReference type="Gene3D" id="3.40.50.300">
    <property type="entry name" value="P-loop containing nucleotide triphosphate hydrolases"/>
    <property type="match status" value="2"/>
</dbReference>
<dbReference type="InterPro" id="IPR027417">
    <property type="entry name" value="P-loop_NTPase"/>
</dbReference>
<dbReference type="Proteomes" id="UP001159427">
    <property type="component" value="Unassembled WGS sequence"/>
</dbReference>
<dbReference type="Pfam" id="PF00271">
    <property type="entry name" value="Helicase_C"/>
    <property type="match status" value="1"/>
</dbReference>
<dbReference type="InterPro" id="IPR001650">
    <property type="entry name" value="Helicase_C-like"/>
</dbReference>
<dbReference type="Pfam" id="PF00270">
    <property type="entry name" value="DEAD"/>
    <property type="match status" value="1"/>
</dbReference>
<evidence type="ECO:0000256" key="3">
    <source>
        <dbReference type="ARBA" id="ARBA00022840"/>
    </source>
</evidence>
<dbReference type="SMART" id="SM00490">
    <property type="entry name" value="HELICc"/>
    <property type="match status" value="1"/>
</dbReference>
<evidence type="ECO:0000256" key="5">
    <source>
        <dbReference type="ARBA" id="ARBA00023235"/>
    </source>
</evidence>
<accession>A0ABN8R2V9</accession>
<comment type="catalytic activity">
    <reaction evidence="7">
        <text>Couples ATP hydrolysis with the unwinding of duplex DNA by translocating in the 3'-5' direction.</text>
        <dbReference type="EC" id="5.6.2.4"/>
    </reaction>
</comment>
<feature type="domain" description="Helicase C-terminal" evidence="11">
    <location>
        <begin position="235"/>
        <end position="400"/>
    </location>
</feature>
<evidence type="ECO:0000256" key="7">
    <source>
        <dbReference type="ARBA" id="ARBA00034617"/>
    </source>
</evidence>
<keyword evidence="5" id="KW-0413">Isomerase</keyword>
<dbReference type="PANTHER" id="PTHR13710">
    <property type="entry name" value="DNA HELICASE RECQ FAMILY MEMBER"/>
    <property type="match status" value="1"/>
</dbReference>
<evidence type="ECO:0000259" key="10">
    <source>
        <dbReference type="PROSITE" id="PS51192"/>
    </source>
</evidence>
<evidence type="ECO:0000313" key="12">
    <source>
        <dbReference type="EMBL" id="CAH3173678.1"/>
    </source>
</evidence>
<dbReference type="PANTHER" id="PTHR13710:SF153">
    <property type="entry name" value="RECQ-LIKE DNA HELICASE BLM"/>
    <property type="match status" value="1"/>
</dbReference>
<name>A0ABN8R2V9_9CNID</name>
<evidence type="ECO:0000256" key="8">
    <source>
        <dbReference type="ARBA" id="ARBA00034808"/>
    </source>
</evidence>
<feature type="domain" description="Helicase ATP-binding" evidence="10">
    <location>
        <begin position="29"/>
        <end position="212"/>
    </location>
</feature>
<dbReference type="CDD" id="cd17920">
    <property type="entry name" value="DEXHc_RecQ"/>
    <property type="match status" value="1"/>
</dbReference>
<comment type="similarity">
    <text evidence="1">Belongs to the helicase family. RecQ subfamily.</text>
</comment>
<evidence type="ECO:0000259" key="11">
    <source>
        <dbReference type="PROSITE" id="PS51194"/>
    </source>
</evidence>
<dbReference type="InterPro" id="IPR014001">
    <property type="entry name" value="Helicase_ATP-bd"/>
</dbReference>
<dbReference type="SMART" id="SM00487">
    <property type="entry name" value="DEXDc"/>
    <property type="match status" value="1"/>
</dbReference>
<dbReference type="SUPFAM" id="SSF52540">
    <property type="entry name" value="P-loop containing nucleoside triphosphate hydrolases"/>
    <property type="match status" value="1"/>
</dbReference>
<sequence>MADISKALDRACEKFGITELNKYQKEAILQIVQRKTDLFINLPTGFGKSLIYQALPLVCDMVRGTTGHIVVVVVSPLINLMKDQVGKLVNIGIPAVTLIDISEDNMKAVERGAFSVVYGSPEAWLKIHRWRKMLASDLYRKKLCAIAVDEAHVVKQWGTSSTSNMAAFRETYSELHELRSLAPYINIFALTATATSSTRETITEVLQLNTPHLIYESPSKNNIAYSVLYIEKERELDQYFKWLVEEIKEKKVATTRTIIYCQTIKQCGVIYSIIKGMLGSSFYADNSGDPRKVLLEMLHSCTPDRNKKVVLEAFQADNSPVRVFVATIAFGMGVDCKGVYRIINFGPSKNIEAYIQETGQAGRDGKQSVAYIIYQGLPESCGQGHEMLCQNKRLQKKNAP</sequence>
<evidence type="ECO:0000313" key="13">
    <source>
        <dbReference type="Proteomes" id="UP001159427"/>
    </source>
</evidence>
<evidence type="ECO:0000256" key="1">
    <source>
        <dbReference type="ARBA" id="ARBA00005446"/>
    </source>
</evidence>
<dbReference type="PROSITE" id="PS51192">
    <property type="entry name" value="HELICASE_ATP_BIND_1"/>
    <property type="match status" value="1"/>
</dbReference>